<dbReference type="AlphaFoldDB" id="A0A9P4N3H2"/>
<comment type="caution">
    <text evidence="2">The sequence shown here is derived from an EMBL/GenBank/DDBJ whole genome shotgun (WGS) entry which is preliminary data.</text>
</comment>
<accession>A0A9P4N3H2</accession>
<gene>
    <name evidence="2" type="ORF">GQ43DRAFT_467800</name>
</gene>
<organism evidence="2 3">
    <name type="scientific">Delitschia confertaspora ATCC 74209</name>
    <dbReference type="NCBI Taxonomy" id="1513339"/>
    <lineage>
        <taxon>Eukaryota</taxon>
        <taxon>Fungi</taxon>
        <taxon>Dikarya</taxon>
        <taxon>Ascomycota</taxon>
        <taxon>Pezizomycotina</taxon>
        <taxon>Dothideomycetes</taxon>
        <taxon>Pleosporomycetidae</taxon>
        <taxon>Pleosporales</taxon>
        <taxon>Delitschiaceae</taxon>
        <taxon>Delitschia</taxon>
    </lineage>
</organism>
<dbReference type="PANTHER" id="PTHR35910:SF6">
    <property type="entry name" value="2EXR DOMAIN-CONTAINING PROTEIN"/>
    <property type="match status" value="1"/>
</dbReference>
<dbReference type="PANTHER" id="PTHR35910">
    <property type="entry name" value="2EXR DOMAIN-CONTAINING PROTEIN"/>
    <property type="match status" value="1"/>
</dbReference>
<reference evidence="2" key="1">
    <citation type="journal article" date="2020" name="Stud. Mycol.">
        <title>101 Dothideomycetes genomes: a test case for predicting lifestyles and emergence of pathogens.</title>
        <authorList>
            <person name="Haridas S."/>
            <person name="Albert R."/>
            <person name="Binder M."/>
            <person name="Bloem J."/>
            <person name="Labutti K."/>
            <person name="Salamov A."/>
            <person name="Andreopoulos B."/>
            <person name="Baker S."/>
            <person name="Barry K."/>
            <person name="Bills G."/>
            <person name="Bluhm B."/>
            <person name="Cannon C."/>
            <person name="Castanera R."/>
            <person name="Culley D."/>
            <person name="Daum C."/>
            <person name="Ezra D."/>
            <person name="Gonzalez J."/>
            <person name="Henrissat B."/>
            <person name="Kuo A."/>
            <person name="Liang C."/>
            <person name="Lipzen A."/>
            <person name="Lutzoni F."/>
            <person name="Magnuson J."/>
            <person name="Mondo S."/>
            <person name="Nolan M."/>
            <person name="Ohm R."/>
            <person name="Pangilinan J."/>
            <person name="Park H.-J."/>
            <person name="Ramirez L."/>
            <person name="Alfaro M."/>
            <person name="Sun H."/>
            <person name="Tritt A."/>
            <person name="Yoshinaga Y."/>
            <person name="Zwiers L.-H."/>
            <person name="Turgeon B."/>
            <person name="Goodwin S."/>
            <person name="Spatafora J."/>
            <person name="Crous P."/>
            <person name="Grigoriev I."/>
        </authorList>
    </citation>
    <scope>NUCLEOTIDE SEQUENCE</scope>
    <source>
        <strain evidence="2">ATCC 74209</strain>
    </source>
</reference>
<dbReference type="Proteomes" id="UP000799536">
    <property type="component" value="Unassembled WGS sequence"/>
</dbReference>
<evidence type="ECO:0000259" key="1">
    <source>
        <dbReference type="Pfam" id="PF20150"/>
    </source>
</evidence>
<dbReference type="Pfam" id="PF20150">
    <property type="entry name" value="2EXR"/>
    <property type="match status" value="1"/>
</dbReference>
<keyword evidence="3" id="KW-1185">Reference proteome</keyword>
<dbReference type="OrthoDB" id="3469466at2759"/>
<dbReference type="InterPro" id="IPR045518">
    <property type="entry name" value="2EXR"/>
</dbReference>
<proteinExistence type="predicted"/>
<sequence length="366" mass="42374">MSPPPHLRLFTSAAGSAEQDSERHFTLFSLLPKELRLQIWRHSLETHRLIKVGLREQAWGWIAFVNNMPTYTEKKAKEVVANSIYSSPDKSVRYYAVVDGYQVLSKLLRVNSEARQAALSFYRAHVPCVFSKETPGLLDDVRGPGTFYFNPEYDFLQINIHEPPFDIDAVDALADFLYHLKKTYDPQGAGLLNLALGYDALCEENVDKFESSLLDPGPRAALLETLTQLREVFFAHTELHSRQMINITNGGSASQSIYNRSCPLMPHKPTFRRLHRDPRPIGQDLTKTFIRTNKLQSLQQLWSKLLKRCDILTTQTEYRLLLASGFSGRKARVYDQKSAKRWLREEEELWRDYKRRRYTYIHGMTT</sequence>
<evidence type="ECO:0000313" key="2">
    <source>
        <dbReference type="EMBL" id="KAF2205790.1"/>
    </source>
</evidence>
<protein>
    <recommendedName>
        <fullName evidence="1">2EXR domain-containing protein</fullName>
    </recommendedName>
</protein>
<name>A0A9P4N3H2_9PLEO</name>
<feature type="domain" description="2EXR" evidence="1">
    <location>
        <begin position="25"/>
        <end position="156"/>
    </location>
</feature>
<dbReference type="EMBL" id="ML993849">
    <property type="protein sequence ID" value="KAF2205790.1"/>
    <property type="molecule type" value="Genomic_DNA"/>
</dbReference>
<evidence type="ECO:0000313" key="3">
    <source>
        <dbReference type="Proteomes" id="UP000799536"/>
    </source>
</evidence>